<keyword evidence="2" id="KW-1185">Reference proteome</keyword>
<organism evidence="1 2">
    <name type="scientific">Fusarium equiseti</name>
    <name type="common">Fusarium scirpi</name>
    <dbReference type="NCBI Taxonomy" id="61235"/>
    <lineage>
        <taxon>Eukaryota</taxon>
        <taxon>Fungi</taxon>
        <taxon>Dikarya</taxon>
        <taxon>Ascomycota</taxon>
        <taxon>Pezizomycotina</taxon>
        <taxon>Sordariomycetes</taxon>
        <taxon>Hypocreomycetidae</taxon>
        <taxon>Hypocreales</taxon>
        <taxon>Nectriaceae</taxon>
        <taxon>Fusarium</taxon>
        <taxon>Fusarium incarnatum-equiseti species complex</taxon>
    </lineage>
</organism>
<accession>A0ABQ8R8E0</accession>
<comment type="caution">
    <text evidence="1">The sequence shown here is derived from an EMBL/GenBank/DDBJ whole genome shotgun (WGS) entry which is preliminary data.</text>
</comment>
<dbReference type="EMBL" id="JAOQBH010000011">
    <property type="protein sequence ID" value="KAJ4129156.1"/>
    <property type="molecule type" value="Genomic_DNA"/>
</dbReference>
<evidence type="ECO:0000313" key="1">
    <source>
        <dbReference type="EMBL" id="KAJ4129156.1"/>
    </source>
</evidence>
<protein>
    <submittedName>
        <fullName evidence="1">Uncharacterized protein</fullName>
    </submittedName>
</protein>
<proteinExistence type="predicted"/>
<reference evidence="1" key="1">
    <citation type="submission" date="2022-09" db="EMBL/GenBank/DDBJ databases">
        <title>Fusarium specimens isolated from Avocado Roots.</title>
        <authorList>
            <person name="Stajich J."/>
            <person name="Roper C."/>
            <person name="Heimlech-Rivalta G."/>
        </authorList>
    </citation>
    <scope>NUCLEOTIDE SEQUENCE</scope>
    <source>
        <strain evidence="1">CF00095</strain>
    </source>
</reference>
<sequence>MEEALAFLDECHRPRPHRVITYEQAMSIDGTLEVPDGWDINLFGPWEYDYRYPQLFPSPHQISYQPPPPTRSRLQLPTPVSRADELRAMIRESCNPPSDSDMSSAFDTVDRAALLSTLFPALPSAFRFYPSLAVEAARLVDAHFPALRHVSTFDPSLRALLFPNETSPISNGMAGLTQRDPFPALPQGIPLEWPPYYSQERTTEADTLSVDDCQSISVSNVTKPSEVVGGDREAYRDVASASASGPSLQITSEGVFTPPSSHVRRCRSAIDDGVEGELPCKKARLLEPAVKPDILSSIKCENHLRFGDETQSPMDSKSQVLTPEDQSAFNDTVEANDYYQGHDIIESDTDSVSEDSMTRWERCRDVKAEQYTRCNRSLCLRELSGLLVRFDSVSIHISGVKPAPLTDAIARGSVPQRFDRSSLTRKDRRQVTDVVNRLFEYYSTIEVMSGWELEDGYLSD</sequence>
<dbReference type="Proteomes" id="UP001152024">
    <property type="component" value="Unassembled WGS sequence"/>
</dbReference>
<name>A0ABQ8R8E0_FUSEQ</name>
<gene>
    <name evidence="1" type="ORF">NW768_007690</name>
</gene>
<evidence type="ECO:0000313" key="2">
    <source>
        <dbReference type="Proteomes" id="UP001152024"/>
    </source>
</evidence>